<keyword evidence="2" id="KW-1185">Reference proteome</keyword>
<evidence type="ECO:0000313" key="2">
    <source>
        <dbReference type="Proteomes" id="UP000241462"/>
    </source>
</evidence>
<protein>
    <submittedName>
        <fullName evidence="1">Uncharacterized protein</fullName>
    </submittedName>
</protein>
<proteinExistence type="predicted"/>
<sequence length="180" mass="20649">MAKRGIFARCWWPWRLSYRHRCVLSLASLQAQSSKSRGPGTDTRFHHRQPEPLLYPGRWRVILHWDVWFVRLQVRTCFSSHTYRLSVAGNEPWRSRAWTTIPTIESPCGQRQHLSTAAARTVPLPPSLTCKSQVGTQCDLATVLVKYIWPVAAARSRDPCNVEMDLGILCEPQLHCPLFA</sequence>
<organism evidence="1 2">
    <name type="scientific">Coniella lustricola</name>
    <dbReference type="NCBI Taxonomy" id="2025994"/>
    <lineage>
        <taxon>Eukaryota</taxon>
        <taxon>Fungi</taxon>
        <taxon>Dikarya</taxon>
        <taxon>Ascomycota</taxon>
        <taxon>Pezizomycotina</taxon>
        <taxon>Sordariomycetes</taxon>
        <taxon>Sordariomycetidae</taxon>
        <taxon>Diaporthales</taxon>
        <taxon>Schizoparmaceae</taxon>
        <taxon>Coniella</taxon>
    </lineage>
</organism>
<dbReference type="EMBL" id="KZ678584">
    <property type="protein sequence ID" value="PSR78936.1"/>
    <property type="molecule type" value="Genomic_DNA"/>
</dbReference>
<dbReference type="InParanoid" id="A0A2T2ZXF1"/>
<reference evidence="1 2" key="1">
    <citation type="journal article" date="2018" name="Mycol. Prog.">
        <title>Coniella lustricola, a new species from submerged detritus.</title>
        <authorList>
            <person name="Raudabaugh D.B."/>
            <person name="Iturriaga T."/>
            <person name="Carver A."/>
            <person name="Mondo S."/>
            <person name="Pangilinan J."/>
            <person name="Lipzen A."/>
            <person name="He G."/>
            <person name="Amirebrahimi M."/>
            <person name="Grigoriev I.V."/>
            <person name="Miller A.N."/>
        </authorList>
    </citation>
    <scope>NUCLEOTIDE SEQUENCE [LARGE SCALE GENOMIC DNA]</scope>
    <source>
        <strain evidence="1 2">B22-T-1</strain>
    </source>
</reference>
<gene>
    <name evidence="1" type="ORF">BD289DRAFT_109713</name>
</gene>
<name>A0A2T2ZXF1_9PEZI</name>
<evidence type="ECO:0000313" key="1">
    <source>
        <dbReference type="EMBL" id="PSR78936.1"/>
    </source>
</evidence>
<dbReference type="AlphaFoldDB" id="A0A2T2ZXF1"/>
<dbReference type="Proteomes" id="UP000241462">
    <property type="component" value="Unassembled WGS sequence"/>
</dbReference>
<accession>A0A2T2ZXF1</accession>